<reference evidence="1" key="1">
    <citation type="submission" date="2021-01" db="EMBL/GenBank/DDBJ databases">
        <authorList>
            <person name="Kaushik A."/>
        </authorList>
    </citation>
    <scope>NUCLEOTIDE SEQUENCE</scope>
    <source>
        <strain evidence="1">AG5</strain>
    </source>
</reference>
<dbReference type="InterPro" id="IPR036465">
    <property type="entry name" value="vWFA_dom_sf"/>
</dbReference>
<proteinExistence type="predicted"/>
<dbReference type="Proteomes" id="UP000663827">
    <property type="component" value="Unassembled WGS sequence"/>
</dbReference>
<dbReference type="SUPFAM" id="SSF53300">
    <property type="entry name" value="vWA-like"/>
    <property type="match status" value="1"/>
</dbReference>
<protein>
    <submittedName>
        <fullName evidence="1">Uncharacterized protein</fullName>
    </submittedName>
</protein>
<comment type="caution">
    <text evidence="1">The sequence shown here is derived from an EMBL/GenBank/DDBJ whole genome shotgun (WGS) entry which is preliminary data.</text>
</comment>
<feature type="non-terminal residue" evidence="1">
    <location>
        <position position="1"/>
    </location>
</feature>
<gene>
    <name evidence="1" type="ORF">RDB_LOCUS167199</name>
</gene>
<dbReference type="AlphaFoldDB" id="A0A8H3EA01"/>
<organism evidence="1 2">
    <name type="scientific">Rhizoctonia solani</name>
    <dbReference type="NCBI Taxonomy" id="456999"/>
    <lineage>
        <taxon>Eukaryota</taxon>
        <taxon>Fungi</taxon>
        <taxon>Dikarya</taxon>
        <taxon>Basidiomycota</taxon>
        <taxon>Agaricomycotina</taxon>
        <taxon>Agaricomycetes</taxon>
        <taxon>Cantharellales</taxon>
        <taxon>Ceratobasidiaceae</taxon>
        <taxon>Rhizoctonia</taxon>
    </lineage>
</organism>
<sequence>MTGTDRLPLPNTPISPLLVSYCNNRYGAVLSALYGFWSSRDAVALSATRARRDAYSVVTFNESATTRVQNDFTSSPGQLISQMLPQTSGGNVINFRAALTRAQSLIQTHWSSDRYEYFGLLYSYPGDHVLPRAPVIIFLSAIDCNIADDPVYNLCRMCVRLGKALAFHSVSFGTNTHSTSLRRMAEIAHEVYASAPRDALPIGRGNPCGYTSAIDSARNLLTKVTRQQSEIVPSISLPKFCRELTSVIKYSPLKHGPH</sequence>
<evidence type="ECO:0000313" key="2">
    <source>
        <dbReference type="Proteomes" id="UP000663827"/>
    </source>
</evidence>
<dbReference type="EMBL" id="CAJNJQ010005770">
    <property type="protein sequence ID" value="CAE7221197.1"/>
    <property type="molecule type" value="Genomic_DNA"/>
</dbReference>
<accession>A0A8H3EA01</accession>
<name>A0A8H3EA01_9AGAM</name>
<evidence type="ECO:0000313" key="1">
    <source>
        <dbReference type="EMBL" id="CAE7221197.1"/>
    </source>
</evidence>